<evidence type="ECO:0000256" key="6">
    <source>
        <dbReference type="SAM" id="Phobius"/>
    </source>
</evidence>
<feature type="region of interest" description="Disordered" evidence="5">
    <location>
        <begin position="269"/>
        <end position="290"/>
    </location>
</feature>
<dbReference type="InterPro" id="IPR042175">
    <property type="entry name" value="Cell/Rod_MreC_2"/>
</dbReference>
<dbReference type="EMBL" id="UINC01030542">
    <property type="protein sequence ID" value="SVB15110.1"/>
    <property type="molecule type" value="Genomic_DNA"/>
</dbReference>
<dbReference type="InterPro" id="IPR042177">
    <property type="entry name" value="Cell/Rod_1"/>
</dbReference>
<dbReference type="GO" id="GO:0005886">
    <property type="term" value="C:plasma membrane"/>
    <property type="evidence" value="ECO:0007669"/>
    <property type="project" value="TreeGrafter"/>
</dbReference>
<evidence type="ECO:0000256" key="1">
    <source>
        <dbReference type="ARBA" id="ARBA00009369"/>
    </source>
</evidence>
<accession>A0A382BMQ8</accession>
<sequence>VKLLSHDSPYGLLSLLLGSVLLMVSYTYSDAVRRVAGVISVISAPVHLLASSPVVIYRWLDGSFESTATLERDLVELNQRHLVLQTRLHRFKALEAENQRLRKLLGAVSDVSHHIQLAELVEVDLDPYSNTILINRGSADGVTSGLPVIDEGGVVGQVTRPGLFHSAVTLVTDPGQGVPVQAVRSNLRTITFGAGRDGQMRVFYVDRNADIQIGDLLVTSGLGGTYPAGYPVANVSQIQRNVNEPFMTVWAIPAAHLDKGTKVMLIFTDHPSAERNPGSGSGSAGDSERD</sequence>
<dbReference type="Gene3D" id="2.40.10.350">
    <property type="entry name" value="Rod shape-determining protein MreC, domain 2"/>
    <property type="match status" value="1"/>
</dbReference>
<feature type="transmembrane region" description="Helical" evidence="6">
    <location>
        <begin position="35"/>
        <end position="60"/>
    </location>
</feature>
<dbReference type="Gene3D" id="2.40.10.340">
    <property type="entry name" value="Rod shape-determining protein MreC, domain 1"/>
    <property type="match status" value="1"/>
</dbReference>
<evidence type="ECO:0000256" key="5">
    <source>
        <dbReference type="SAM" id="MobiDB-lite"/>
    </source>
</evidence>
<evidence type="ECO:0000256" key="2">
    <source>
        <dbReference type="ARBA" id="ARBA00013855"/>
    </source>
</evidence>
<organism evidence="8">
    <name type="scientific">marine metagenome</name>
    <dbReference type="NCBI Taxonomy" id="408172"/>
    <lineage>
        <taxon>unclassified sequences</taxon>
        <taxon>metagenomes</taxon>
        <taxon>ecological metagenomes</taxon>
    </lineage>
</organism>
<dbReference type="AlphaFoldDB" id="A0A382BMQ8"/>
<protein>
    <recommendedName>
        <fullName evidence="2">Cell shape-determining protein MreC</fullName>
    </recommendedName>
    <alternativeName>
        <fullName evidence="4">Cell shape protein MreC</fullName>
    </alternativeName>
</protein>
<dbReference type="InterPro" id="IPR055342">
    <property type="entry name" value="MreC_beta-barrel_core"/>
</dbReference>
<evidence type="ECO:0000256" key="4">
    <source>
        <dbReference type="ARBA" id="ARBA00032089"/>
    </source>
</evidence>
<comment type="similarity">
    <text evidence="1">Belongs to the MreC family.</text>
</comment>
<keyword evidence="3" id="KW-0133">Cell shape</keyword>
<keyword evidence="6" id="KW-0472">Membrane</keyword>
<feature type="transmembrane region" description="Helical" evidence="6">
    <location>
        <begin position="12"/>
        <end position="28"/>
    </location>
</feature>
<name>A0A382BMQ8_9ZZZZ</name>
<proteinExistence type="inferred from homology"/>
<dbReference type="GO" id="GO:0008360">
    <property type="term" value="P:regulation of cell shape"/>
    <property type="evidence" value="ECO:0007669"/>
    <property type="project" value="UniProtKB-KW"/>
</dbReference>
<feature type="domain" description="Rod shape-determining protein MreC beta-barrel core" evidence="7">
    <location>
        <begin position="121"/>
        <end position="266"/>
    </location>
</feature>
<dbReference type="PANTHER" id="PTHR34138">
    <property type="entry name" value="CELL SHAPE-DETERMINING PROTEIN MREC"/>
    <property type="match status" value="1"/>
</dbReference>
<dbReference type="NCBIfam" id="TIGR00219">
    <property type="entry name" value="mreC"/>
    <property type="match status" value="1"/>
</dbReference>
<reference evidence="8" key="1">
    <citation type="submission" date="2018-05" db="EMBL/GenBank/DDBJ databases">
        <authorList>
            <person name="Lanie J.A."/>
            <person name="Ng W.-L."/>
            <person name="Kazmierczak K.M."/>
            <person name="Andrzejewski T.M."/>
            <person name="Davidsen T.M."/>
            <person name="Wayne K.J."/>
            <person name="Tettelin H."/>
            <person name="Glass J.I."/>
            <person name="Rusch D."/>
            <person name="Podicherti R."/>
            <person name="Tsui H.-C.T."/>
            <person name="Winkler M.E."/>
        </authorList>
    </citation>
    <scope>NUCLEOTIDE SEQUENCE</scope>
</reference>
<feature type="non-terminal residue" evidence="8">
    <location>
        <position position="1"/>
    </location>
</feature>
<dbReference type="PIRSF" id="PIRSF038471">
    <property type="entry name" value="MreC"/>
    <property type="match status" value="1"/>
</dbReference>
<keyword evidence="6" id="KW-0812">Transmembrane</keyword>
<dbReference type="PANTHER" id="PTHR34138:SF1">
    <property type="entry name" value="CELL SHAPE-DETERMINING PROTEIN MREC"/>
    <property type="match status" value="1"/>
</dbReference>
<dbReference type="Pfam" id="PF04085">
    <property type="entry name" value="MreC"/>
    <property type="match status" value="1"/>
</dbReference>
<keyword evidence="6" id="KW-1133">Transmembrane helix</keyword>
<dbReference type="InterPro" id="IPR007221">
    <property type="entry name" value="MreC"/>
</dbReference>
<evidence type="ECO:0000259" key="7">
    <source>
        <dbReference type="Pfam" id="PF04085"/>
    </source>
</evidence>
<gene>
    <name evidence="8" type="ORF">METZ01_LOCUS167964</name>
</gene>
<evidence type="ECO:0000256" key="3">
    <source>
        <dbReference type="ARBA" id="ARBA00022960"/>
    </source>
</evidence>
<evidence type="ECO:0000313" key="8">
    <source>
        <dbReference type="EMBL" id="SVB15110.1"/>
    </source>
</evidence>